<dbReference type="RefSeq" id="WP_053397603.1">
    <property type="nucleotide sequence ID" value="NZ_DAWBWQ010000131.1"/>
</dbReference>
<dbReference type="Proteomes" id="UP000036951">
    <property type="component" value="Unassembled WGS sequence"/>
</dbReference>
<evidence type="ECO:0000256" key="1">
    <source>
        <dbReference type="SAM" id="Phobius"/>
    </source>
</evidence>
<keyword evidence="1" id="KW-1133">Transmembrane helix</keyword>
<feature type="transmembrane region" description="Helical" evidence="1">
    <location>
        <begin position="58"/>
        <end position="79"/>
    </location>
</feature>
<keyword evidence="3" id="KW-1185">Reference proteome</keyword>
<feature type="transmembrane region" description="Helical" evidence="1">
    <location>
        <begin position="91"/>
        <end position="112"/>
    </location>
</feature>
<dbReference type="EMBL" id="LFQU01000002">
    <property type="protein sequence ID" value="KOO69504.1"/>
    <property type="molecule type" value="Genomic_DNA"/>
</dbReference>
<keyword evidence="1" id="KW-0812">Transmembrane</keyword>
<accession>A0A8E1R0X5</accession>
<dbReference type="PANTHER" id="PTHR34980">
    <property type="entry name" value="INNER MEMBRANE PROTEIN-RELATED-RELATED"/>
    <property type="match status" value="1"/>
</dbReference>
<protein>
    <recommendedName>
        <fullName evidence="4">DUF805 domain-containing protein</fullName>
    </recommendedName>
</protein>
<gene>
    <name evidence="2" type="ORF">ACU52_02320</name>
</gene>
<dbReference type="Pfam" id="PF05656">
    <property type="entry name" value="DUF805"/>
    <property type="match status" value="1"/>
</dbReference>
<evidence type="ECO:0008006" key="4">
    <source>
        <dbReference type="Google" id="ProtNLM"/>
    </source>
</evidence>
<evidence type="ECO:0000313" key="3">
    <source>
        <dbReference type="Proteomes" id="UP000036951"/>
    </source>
</evidence>
<dbReference type="GO" id="GO:0005886">
    <property type="term" value="C:plasma membrane"/>
    <property type="evidence" value="ECO:0007669"/>
    <property type="project" value="TreeGrafter"/>
</dbReference>
<name>A0A8E1R0X5_9BACT</name>
<dbReference type="OrthoDB" id="9812349at2"/>
<sequence>MTFTDSVRSCINKYATFSGRASRSEFWWFWLFTFIVQIVSLTIFSVIGYLLGGYDGCTISLSICSVLCILLLTVPYLSVLVRRLHDTNHSGWWYFISLIPLIGTIWLIILLATDSDEENKYGLPVY</sequence>
<dbReference type="AlphaFoldDB" id="A0A8E1R0X5"/>
<evidence type="ECO:0000313" key="2">
    <source>
        <dbReference type="EMBL" id="KOO69504.1"/>
    </source>
</evidence>
<reference evidence="2 3" key="1">
    <citation type="submission" date="2015-06" db="EMBL/GenBank/DDBJ databases">
        <title>Prevotella sp. 109, sp. nov., a novel member of the family Prevotellaceae isolated from human faeces.</title>
        <authorList>
            <person name="Shkoporov A.N."/>
            <person name="Chaplin A.V."/>
            <person name="Kafarskaia L.I."/>
            <person name="Efimov B.A."/>
        </authorList>
    </citation>
    <scope>NUCLEOTIDE SEQUENCE [LARGE SCALE GENOMIC DNA]</scope>
    <source>
        <strain evidence="2 3">109</strain>
    </source>
</reference>
<dbReference type="PANTHER" id="PTHR34980:SF2">
    <property type="entry name" value="INNER MEMBRANE PROTEIN YHAH-RELATED"/>
    <property type="match status" value="1"/>
</dbReference>
<feature type="transmembrane region" description="Helical" evidence="1">
    <location>
        <begin position="27"/>
        <end position="51"/>
    </location>
</feature>
<keyword evidence="1" id="KW-0472">Membrane</keyword>
<comment type="caution">
    <text evidence="2">The sequence shown here is derived from an EMBL/GenBank/DDBJ whole genome shotgun (WGS) entry which is preliminary data.</text>
</comment>
<dbReference type="InterPro" id="IPR008523">
    <property type="entry name" value="DUF805"/>
</dbReference>
<proteinExistence type="predicted"/>
<organism evidence="2 3">
    <name type="scientific">Xylanibacter rarus</name>
    <dbReference type="NCBI Taxonomy" id="1676614"/>
    <lineage>
        <taxon>Bacteria</taxon>
        <taxon>Pseudomonadati</taxon>
        <taxon>Bacteroidota</taxon>
        <taxon>Bacteroidia</taxon>
        <taxon>Bacteroidales</taxon>
        <taxon>Prevotellaceae</taxon>
        <taxon>Xylanibacter</taxon>
    </lineage>
</organism>